<evidence type="ECO:0000256" key="9">
    <source>
        <dbReference type="ARBA" id="ARBA00045650"/>
    </source>
</evidence>
<comment type="similarity">
    <text evidence="1">Belongs to the short-chain dehydrogenases/reductases (SDR) family.</text>
</comment>
<dbReference type="STRING" id="39490.ERS852448_00465"/>
<comment type="catalytic activity">
    <reaction evidence="3">
        <text>L-allo-threonine + NADP(+) = aminoacetone + CO2 + NADPH</text>
        <dbReference type="Rhea" id="RHEA:43524"/>
        <dbReference type="ChEBI" id="CHEBI:16526"/>
        <dbReference type="ChEBI" id="CHEBI:57783"/>
        <dbReference type="ChEBI" id="CHEBI:58320"/>
        <dbReference type="ChEBI" id="CHEBI:58349"/>
        <dbReference type="ChEBI" id="CHEBI:58585"/>
        <dbReference type="EC" id="1.1.1.381"/>
    </reaction>
</comment>
<evidence type="ECO:0000256" key="1">
    <source>
        <dbReference type="ARBA" id="ARBA00006484"/>
    </source>
</evidence>
<evidence type="ECO:0000256" key="4">
    <source>
        <dbReference type="ARBA" id="ARBA00044050"/>
    </source>
</evidence>
<dbReference type="PRINTS" id="PR00081">
    <property type="entry name" value="GDHRDH"/>
</dbReference>
<dbReference type="InterPro" id="IPR036291">
    <property type="entry name" value="NAD(P)-bd_dom_sf"/>
</dbReference>
<sequence length="265" mass="29535">MNIAIITGASSGLGREFALQLCHNYAAEIDEIWLLARRKEPLLTLAQEISATGICVGAAMPMDITDKEQMKDFQDKLEIEMPTVKYLINAAGFAKIGGPFTLQPEELTHMIDLNCKAAVHMTAICMPHFTKGSHILQICSTAGFQPMQGLNVYAASKAFLLRYSQALRWELIGKQIYVTAVCPYWIKDTEFISVAKHTDNPKAAHAVHHFPLASKTKSVVRLALLDNKLGLWVSTPGPVCFVHRLFCKIMPPVVAMGWWELIRRI</sequence>
<dbReference type="Pfam" id="PF00106">
    <property type="entry name" value="adh_short"/>
    <property type="match status" value="1"/>
</dbReference>
<evidence type="ECO:0000256" key="6">
    <source>
        <dbReference type="ARBA" id="ARBA00044065"/>
    </source>
</evidence>
<dbReference type="EMBL" id="CYYA01000002">
    <property type="protein sequence ID" value="CUM78298.1"/>
    <property type="molecule type" value="Genomic_DNA"/>
</dbReference>
<dbReference type="SUPFAM" id="SSF51735">
    <property type="entry name" value="NAD(P)-binding Rossmann-fold domains"/>
    <property type="match status" value="1"/>
</dbReference>
<evidence type="ECO:0000313" key="12">
    <source>
        <dbReference type="Proteomes" id="UP000095492"/>
    </source>
</evidence>
<evidence type="ECO:0000256" key="8">
    <source>
        <dbReference type="ARBA" id="ARBA00044349"/>
    </source>
</evidence>
<organism evidence="11 12">
    <name type="scientific">Eubacterium ramulus</name>
    <dbReference type="NCBI Taxonomy" id="39490"/>
    <lineage>
        <taxon>Bacteria</taxon>
        <taxon>Bacillati</taxon>
        <taxon>Bacillota</taxon>
        <taxon>Clostridia</taxon>
        <taxon>Eubacteriales</taxon>
        <taxon>Eubacteriaceae</taxon>
        <taxon>Eubacterium</taxon>
    </lineage>
</organism>
<dbReference type="InterPro" id="IPR002347">
    <property type="entry name" value="SDR_fam"/>
</dbReference>
<gene>
    <name evidence="11" type="primary">ydfG</name>
    <name evidence="11" type="ORF">ERS852448_00465</name>
</gene>
<dbReference type="Proteomes" id="UP000095492">
    <property type="component" value="Unassembled WGS sequence"/>
</dbReference>
<comment type="catalytic activity">
    <reaction evidence="10">
        <text>3-hydroxypropanoate + NADP(+) = 3-oxopropanoate + NADPH + H(+)</text>
        <dbReference type="Rhea" id="RHEA:26438"/>
        <dbReference type="ChEBI" id="CHEBI:15378"/>
        <dbReference type="ChEBI" id="CHEBI:16510"/>
        <dbReference type="ChEBI" id="CHEBI:33190"/>
        <dbReference type="ChEBI" id="CHEBI:57783"/>
        <dbReference type="ChEBI" id="CHEBI:58349"/>
        <dbReference type="EC" id="1.1.1.298"/>
    </reaction>
</comment>
<evidence type="ECO:0000256" key="5">
    <source>
        <dbReference type="ARBA" id="ARBA00044059"/>
    </source>
</evidence>
<reference evidence="11 12" key="1">
    <citation type="submission" date="2015-09" db="EMBL/GenBank/DDBJ databases">
        <authorList>
            <consortium name="Pathogen Informatics"/>
        </authorList>
    </citation>
    <scope>NUCLEOTIDE SEQUENCE [LARGE SCALE GENOMIC DNA]</scope>
    <source>
        <strain evidence="11 12">2789STDY5608891</strain>
    </source>
</reference>
<name>A0A173RM14_EUBRA</name>
<dbReference type="PROSITE" id="PS00061">
    <property type="entry name" value="ADH_SHORT"/>
    <property type="match status" value="1"/>
</dbReference>
<dbReference type="InterPro" id="IPR020904">
    <property type="entry name" value="Sc_DH/Rdtase_CS"/>
</dbReference>
<dbReference type="CDD" id="cd05233">
    <property type="entry name" value="SDR_c"/>
    <property type="match status" value="1"/>
</dbReference>
<evidence type="ECO:0000256" key="7">
    <source>
        <dbReference type="ARBA" id="ARBA00044271"/>
    </source>
</evidence>
<dbReference type="OrthoDB" id="9808814at2"/>
<dbReference type="PANTHER" id="PTHR43086">
    <property type="entry name" value="VERY-LONG-CHAIN 3-OXOOACYL-COA REDUCTASE"/>
    <property type="match status" value="1"/>
</dbReference>
<dbReference type="PANTHER" id="PTHR43086:SF3">
    <property type="entry name" value="NADP-DEPENDENT 3-HYDROXY ACID DEHYDROGENASE YDFG"/>
    <property type="match status" value="1"/>
</dbReference>
<evidence type="ECO:0000256" key="3">
    <source>
        <dbReference type="ARBA" id="ARBA00043812"/>
    </source>
</evidence>
<accession>A0A173RM14</accession>
<evidence type="ECO:0000256" key="10">
    <source>
        <dbReference type="ARBA" id="ARBA00047274"/>
    </source>
</evidence>
<dbReference type="Gene3D" id="3.40.50.720">
    <property type="entry name" value="NAD(P)-binding Rossmann-like Domain"/>
    <property type="match status" value="1"/>
</dbReference>
<evidence type="ECO:0000313" key="11">
    <source>
        <dbReference type="EMBL" id="CUM78298.1"/>
    </source>
</evidence>
<dbReference type="GO" id="GO:0035527">
    <property type="term" value="F:3-hydroxypropionate dehydrogenase (NADP+) activity"/>
    <property type="evidence" value="ECO:0007669"/>
    <property type="project" value="UniProtKB-EC"/>
</dbReference>
<dbReference type="EC" id="1.1.1.298" evidence="4"/>
<evidence type="ECO:0000256" key="2">
    <source>
        <dbReference type="ARBA" id="ARBA00023002"/>
    </source>
</evidence>
<dbReference type="GeneID" id="97391144"/>
<dbReference type="AlphaFoldDB" id="A0A173RM14"/>
<protein>
    <recommendedName>
        <fullName evidence="6">NADP-dependent 3-hydroxy acid dehydrogenase YdfG</fullName>
        <ecNumber evidence="4">1.1.1.298</ecNumber>
        <ecNumber evidence="5">1.1.1.381</ecNumber>
    </recommendedName>
    <alternativeName>
        <fullName evidence="8">L-allo-threonine dehydrogenase</fullName>
    </alternativeName>
    <alternativeName>
        <fullName evidence="7">Malonic semialdehyde reductase</fullName>
    </alternativeName>
</protein>
<keyword evidence="2 11" id="KW-0560">Oxidoreductase</keyword>
<dbReference type="EC" id="1.1.1.381" evidence="5"/>
<proteinExistence type="inferred from homology"/>
<comment type="function">
    <text evidence="9">NADP-dependent dehydrogenase with broad substrate specificity acting on 3-hydroxy acids. Catalyzes the NADP-dependent oxidation of L-allo-threonine to L-2-amino-3-keto-butyrate, which is spontaneously decarboxylated into aminoacetone. Also acts on D-threonine, L-serine, D-serine, D-3-hydroxyisobutyrate, L-3-hydroxyisobutyrate, D-glycerate and L-glycerate. Able to catalyze the reduction of the malonic semialdehyde to 3-hydroxypropionic acid. YdfG is apparently supplementing RutE, the presumed malonic semialdehyde reductase involved in pyrimidine degradation since both are able to detoxify malonic semialdehyde.</text>
</comment>
<dbReference type="RefSeq" id="WP_055289165.1">
    <property type="nucleotide sequence ID" value="NZ_CP173382.1"/>
</dbReference>